<dbReference type="InterPro" id="IPR053137">
    <property type="entry name" value="NLR-like"/>
</dbReference>
<evidence type="ECO:0000313" key="2">
    <source>
        <dbReference type="Proteomes" id="UP001303115"/>
    </source>
</evidence>
<reference evidence="2" key="1">
    <citation type="journal article" date="2023" name="Mol. Phylogenet. Evol.">
        <title>Genome-scale phylogeny and comparative genomics of the fungal order Sordariales.</title>
        <authorList>
            <person name="Hensen N."/>
            <person name="Bonometti L."/>
            <person name="Westerberg I."/>
            <person name="Brannstrom I.O."/>
            <person name="Guillou S."/>
            <person name="Cros-Aarteil S."/>
            <person name="Calhoun S."/>
            <person name="Haridas S."/>
            <person name="Kuo A."/>
            <person name="Mondo S."/>
            <person name="Pangilinan J."/>
            <person name="Riley R."/>
            <person name="LaButti K."/>
            <person name="Andreopoulos B."/>
            <person name="Lipzen A."/>
            <person name="Chen C."/>
            <person name="Yan M."/>
            <person name="Daum C."/>
            <person name="Ng V."/>
            <person name="Clum A."/>
            <person name="Steindorff A."/>
            <person name="Ohm R.A."/>
            <person name="Martin F."/>
            <person name="Silar P."/>
            <person name="Natvig D.O."/>
            <person name="Lalanne C."/>
            <person name="Gautier V."/>
            <person name="Ament-Velasquez S.L."/>
            <person name="Kruys A."/>
            <person name="Hutchinson M.I."/>
            <person name="Powell A.J."/>
            <person name="Barry K."/>
            <person name="Miller A.N."/>
            <person name="Grigoriev I.V."/>
            <person name="Debuchy R."/>
            <person name="Gladieux P."/>
            <person name="Hiltunen Thoren M."/>
            <person name="Johannesson H."/>
        </authorList>
    </citation>
    <scope>NUCLEOTIDE SEQUENCE [LARGE SCALE GENOMIC DNA]</scope>
    <source>
        <strain evidence="2">CBS 284.82</strain>
    </source>
</reference>
<keyword evidence="2" id="KW-1185">Reference proteome</keyword>
<sequence>SGDAVMRSSEYRDQIASEHNVIAFEMEGAGVWDEIPCIVIKGICDYADSYKSKVWQPFAAATAAAVAKAILERYTPTDKRHSTVRNTGKFIENLAILNLY</sequence>
<evidence type="ECO:0000313" key="1">
    <source>
        <dbReference type="EMBL" id="KAK4039162.1"/>
    </source>
</evidence>
<evidence type="ECO:0008006" key="3">
    <source>
        <dbReference type="Google" id="ProtNLM"/>
    </source>
</evidence>
<dbReference type="AlphaFoldDB" id="A0AAN6PEI3"/>
<dbReference type="PANTHER" id="PTHR46082:SF6">
    <property type="entry name" value="AAA+ ATPASE DOMAIN-CONTAINING PROTEIN-RELATED"/>
    <property type="match status" value="1"/>
</dbReference>
<dbReference type="GO" id="GO:0009116">
    <property type="term" value="P:nucleoside metabolic process"/>
    <property type="evidence" value="ECO:0007669"/>
    <property type="project" value="InterPro"/>
</dbReference>
<organism evidence="1 2">
    <name type="scientific">Parachaetomium inaequale</name>
    <dbReference type="NCBI Taxonomy" id="2588326"/>
    <lineage>
        <taxon>Eukaryota</taxon>
        <taxon>Fungi</taxon>
        <taxon>Dikarya</taxon>
        <taxon>Ascomycota</taxon>
        <taxon>Pezizomycotina</taxon>
        <taxon>Sordariomycetes</taxon>
        <taxon>Sordariomycetidae</taxon>
        <taxon>Sordariales</taxon>
        <taxon>Chaetomiaceae</taxon>
        <taxon>Parachaetomium</taxon>
    </lineage>
</organism>
<dbReference type="Proteomes" id="UP001303115">
    <property type="component" value="Unassembled WGS sequence"/>
</dbReference>
<dbReference type="InterPro" id="IPR035994">
    <property type="entry name" value="Nucleoside_phosphorylase_sf"/>
</dbReference>
<dbReference type="EMBL" id="MU854408">
    <property type="protein sequence ID" value="KAK4039162.1"/>
    <property type="molecule type" value="Genomic_DNA"/>
</dbReference>
<dbReference type="Gene3D" id="3.40.50.1580">
    <property type="entry name" value="Nucleoside phosphorylase domain"/>
    <property type="match status" value="1"/>
</dbReference>
<dbReference type="GO" id="GO:0003824">
    <property type="term" value="F:catalytic activity"/>
    <property type="evidence" value="ECO:0007669"/>
    <property type="project" value="InterPro"/>
</dbReference>
<accession>A0AAN6PEI3</accession>
<gene>
    <name evidence="1" type="ORF">C8A01DRAFT_16801</name>
</gene>
<dbReference type="SUPFAM" id="SSF53167">
    <property type="entry name" value="Purine and uridine phosphorylases"/>
    <property type="match status" value="1"/>
</dbReference>
<protein>
    <recommendedName>
        <fullName evidence="3">Nucleoside phosphorylase domain-containing protein</fullName>
    </recommendedName>
</protein>
<comment type="caution">
    <text evidence="1">The sequence shown here is derived from an EMBL/GenBank/DDBJ whole genome shotgun (WGS) entry which is preliminary data.</text>
</comment>
<name>A0AAN6PEI3_9PEZI</name>
<dbReference type="PANTHER" id="PTHR46082">
    <property type="entry name" value="ATP/GTP-BINDING PROTEIN-RELATED"/>
    <property type="match status" value="1"/>
</dbReference>
<proteinExistence type="predicted"/>
<feature type="non-terminal residue" evidence="1">
    <location>
        <position position="1"/>
    </location>
</feature>